<dbReference type="RefSeq" id="WP_118118270.1">
    <property type="nucleotide sequence ID" value="NZ_DAWCZC010000003.1"/>
</dbReference>
<evidence type="ECO:0000256" key="1">
    <source>
        <dbReference type="ARBA" id="ARBA00022729"/>
    </source>
</evidence>
<dbReference type="GeneID" id="302994423"/>
<feature type="chain" id="PRO_5021197463" description="Cell envelope biogenesis protein LolA" evidence="2">
    <location>
        <begin position="21"/>
        <end position="200"/>
    </location>
</feature>
<keyword evidence="1 2" id="KW-0732">Signal</keyword>
<dbReference type="InterPro" id="IPR004564">
    <property type="entry name" value="OM_lipoprot_carrier_LolA-like"/>
</dbReference>
<evidence type="ECO:0000256" key="2">
    <source>
        <dbReference type="SAM" id="SignalP"/>
    </source>
</evidence>
<feature type="signal peptide" evidence="2">
    <location>
        <begin position="1"/>
        <end position="20"/>
    </location>
</feature>
<dbReference type="CDD" id="cd16325">
    <property type="entry name" value="LolA"/>
    <property type="match status" value="1"/>
</dbReference>
<gene>
    <name evidence="3" type="ORF">EXN75_03810</name>
</gene>
<name>A0A4Y8VSI1_9BACT</name>
<dbReference type="Gene3D" id="2.50.20.10">
    <property type="entry name" value="Lipoprotein localisation LolA/LolB/LppX"/>
    <property type="match status" value="1"/>
</dbReference>
<organism evidence="3 4">
    <name type="scientific">Segatella hominis</name>
    <dbReference type="NCBI Taxonomy" id="2518605"/>
    <lineage>
        <taxon>Bacteria</taxon>
        <taxon>Pseudomonadati</taxon>
        <taxon>Bacteroidota</taxon>
        <taxon>Bacteroidia</taxon>
        <taxon>Bacteroidales</taxon>
        <taxon>Prevotellaceae</taxon>
        <taxon>Segatella</taxon>
    </lineage>
</organism>
<proteinExistence type="predicted"/>
<reference evidence="3 4" key="1">
    <citation type="submission" date="2019-02" db="EMBL/GenBank/DDBJ databases">
        <title>Draft Genome Sequence of the Prevotella sp. BCRC 81118, Isolated from Human Feces.</title>
        <authorList>
            <person name="Huang C.-H."/>
        </authorList>
    </citation>
    <scope>NUCLEOTIDE SEQUENCE [LARGE SCALE GENOMIC DNA]</scope>
    <source>
        <strain evidence="3 4">BCRC 81118</strain>
    </source>
</reference>
<dbReference type="SUPFAM" id="SSF89392">
    <property type="entry name" value="Prokaryotic lipoproteins and lipoprotein localization factors"/>
    <property type="match status" value="1"/>
</dbReference>
<dbReference type="InterPro" id="IPR029046">
    <property type="entry name" value="LolA/LolB/LppX"/>
</dbReference>
<dbReference type="Pfam" id="PF16584">
    <property type="entry name" value="LolA_2"/>
    <property type="match status" value="1"/>
</dbReference>
<protein>
    <recommendedName>
        <fullName evidence="5">Cell envelope biogenesis protein LolA</fullName>
    </recommendedName>
</protein>
<evidence type="ECO:0000313" key="4">
    <source>
        <dbReference type="Proteomes" id="UP000297872"/>
    </source>
</evidence>
<dbReference type="Proteomes" id="UP000297872">
    <property type="component" value="Unassembled WGS sequence"/>
</dbReference>
<accession>A0A4Y8VSI1</accession>
<evidence type="ECO:0008006" key="5">
    <source>
        <dbReference type="Google" id="ProtNLM"/>
    </source>
</evidence>
<keyword evidence="4" id="KW-1185">Reference proteome</keyword>
<evidence type="ECO:0000313" key="3">
    <source>
        <dbReference type="EMBL" id="TFH83425.1"/>
    </source>
</evidence>
<sequence>MMKKMILFAFMTLMSLGTFAQTAQQVLNKTAKIIGNKGGASANFSLSSTKYGSTSGTIAIKGNKFNAHTPQATVWYNGKTQWTYMKNTNEVNVSNPTQAQQMSMNPYTFINIYKTGYNSSLKNAGSNYEVHLTAQNKKRTVQELIITINKKTYVPSVIKMRQGSSWSTIKVSNFRAKNVSNSTFVFNSKDFPKAEIVDLR</sequence>
<dbReference type="AlphaFoldDB" id="A0A4Y8VSI1"/>
<dbReference type="OrthoDB" id="9810685at2"/>
<comment type="caution">
    <text evidence="3">The sequence shown here is derived from an EMBL/GenBank/DDBJ whole genome shotgun (WGS) entry which is preliminary data.</text>
</comment>
<dbReference type="EMBL" id="SGVY01000006">
    <property type="protein sequence ID" value="TFH83425.1"/>
    <property type="molecule type" value="Genomic_DNA"/>
</dbReference>